<dbReference type="EMBL" id="JANJYJ010000003">
    <property type="protein sequence ID" value="KAK3223625.1"/>
    <property type="molecule type" value="Genomic_DNA"/>
</dbReference>
<keyword evidence="13" id="KW-1185">Reference proteome</keyword>
<keyword evidence="8" id="KW-0675">Receptor</keyword>
<gene>
    <name evidence="12" type="ORF">Dsin_010650</name>
</gene>
<evidence type="ECO:0000256" key="2">
    <source>
        <dbReference type="ARBA" id="ARBA00022614"/>
    </source>
</evidence>
<dbReference type="PANTHER" id="PTHR48063">
    <property type="entry name" value="LRR RECEPTOR-LIKE KINASE"/>
    <property type="match status" value="1"/>
</dbReference>
<reference evidence="12" key="1">
    <citation type="journal article" date="2023" name="Plant J.">
        <title>Genome sequences and population genomics provide insights into the demographic history, inbreeding, and mutation load of two 'living fossil' tree species of Dipteronia.</title>
        <authorList>
            <person name="Feng Y."/>
            <person name="Comes H.P."/>
            <person name="Chen J."/>
            <person name="Zhu S."/>
            <person name="Lu R."/>
            <person name="Zhang X."/>
            <person name="Li P."/>
            <person name="Qiu J."/>
            <person name="Olsen K.M."/>
            <person name="Qiu Y."/>
        </authorList>
    </citation>
    <scope>NUCLEOTIDE SEQUENCE</scope>
    <source>
        <strain evidence="12">NBL</strain>
    </source>
</reference>
<proteinExistence type="predicted"/>
<feature type="compositionally biased region" description="Basic and acidic residues" evidence="10">
    <location>
        <begin position="1"/>
        <end position="16"/>
    </location>
</feature>
<evidence type="ECO:0000256" key="1">
    <source>
        <dbReference type="ARBA" id="ARBA00004479"/>
    </source>
</evidence>
<dbReference type="GO" id="GO:0016020">
    <property type="term" value="C:membrane"/>
    <property type="evidence" value="ECO:0007669"/>
    <property type="project" value="UniProtKB-SubCell"/>
</dbReference>
<dbReference type="AlphaFoldDB" id="A0AAE0ATN5"/>
<protein>
    <recommendedName>
        <fullName evidence="11">Leucine-rich repeat-containing N-terminal plant-type domain-containing protein</fullName>
    </recommendedName>
</protein>
<keyword evidence="7" id="KW-0472">Membrane</keyword>
<comment type="subcellular location">
    <subcellularLocation>
        <location evidence="1">Membrane</location>
        <topology evidence="1">Single-pass type I membrane protein</topology>
    </subcellularLocation>
</comment>
<organism evidence="12 13">
    <name type="scientific">Dipteronia sinensis</name>
    <dbReference type="NCBI Taxonomy" id="43782"/>
    <lineage>
        <taxon>Eukaryota</taxon>
        <taxon>Viridiplantae</taxon>
        <taxon>Streptophyta</taxon>
        <taxon>Embryophyta</taxon>
        <taxon>Tracheophyta</taxon>
        <taxon>Spermatophyta</taxon>
        <taxon>Magnoliopsida</taxon>
        <taxon>eudicotyledons</taxon>
        <taxon>Gunneridae</taxon>
        <taxon>Pentapetalae</taxon>
        <taxon>rosids</taxon>
        <taxon>malvids</taxon>
        <taxon>Sapindales</taxon>
        <taxon>Sapindaceae</taxon>
        <taxon>Hippocastanoideae</taxon>
        <taxon>Acereae</taxon>
        <taxon>Dipteronia</taxon>
    </lineage>
</organism>
<evidence type="ECO:0000313" key="12">
    <source>
        <dbReference type="EMBL" id="KAK3223625.1"/>
    </source>
</evidence>
<dbReference type="InterPro" id="IPR032675">
    <property type="entry name" value="LRR_dom_sf"/>
</dbReference>
<dbReference type="PANTHER" id="PTHR48063:SF90">
    <property type="entry name" value="OS11G0565920 PROTEIN"/>
    <property type="match status" value="1"/>
</dbReference>
<dbReference type="SUPFAM" id="SSF52058">
    <property type="entry name" value="L domain-like"/>
    <property type="match status" value="1"/>
</dbReference>
<evidence type="ECO:0000256" key="7">
    <source>
        <dbReference type="ARBA" id="ARBA00023136"/>
    </source>
</evidence>
<evidence type="ECO:0000256" key="6">
    <source>
        <dbReference type="ARBA" id="ARBA00022989"/>
    </source>
</evidence>
<evidence type="ECO:0000256" key="4">
    <source>
        <dbReference type="ARBA" id="ARBA00022729"/>
    </source>
</evidence>
<evidence type="ECO:0000259" key="11">
    <source>
        <dbReference type="Pfam" id="PF08263"/>
    </source>
</evidence>
<dbReference type="InterPro" id="IPR001611">
    <property type="entry name" value="Leu-rich_rpt"/>
</dbReference>
<dbReference type="InterPro" id="IPR013210">
    <property type="entry name" value="LRR_N_plant-typ"/>
</dbReference>
<keyword evidence="6" id="KW-1133">Transmembrane helix</keyword>
<dbReference type="Gene3D" id="3.80.10.10">
    <property type="entry name" value="Ribonuclease Inhibitor"/>
    <property type="match status" value="1"/>
</dbReference>
<feature type="region of interest" description="Disordered" evidence="10">
    <location>
        <begin position="1"/>
        <end position="21"/>
    </location>
</feature>
<sequence>MHMEHMSFEESKEADTSTRQATHRVSKGLTIRIFEIAHLIVFYPAIHYFHEVGWWMSENIDASGMMYIKELEGAEEEEEVVVAESGGKEQNSNSFGEKGVVSGGSEIEKGYVNWGTKRVLIGAGARVLFYPTLFYNVVRNSIDHLVIPTRDYCFAPSFSDICPAVDFMHGFNGHRPNNVKESWTLGVNALSGEFPKELGKLTDIRSLFSIFNAFACGGVVCTLEVHCHCGGVGIYKEMATRNSSFELLVLLILVLLTKSMFLEAVRSNSHATVDFNISCIEKEREALLQFKGGLKNPSGWLSSWVVDDCCNWVGVSCSSKTGHVVTLELKRSLCDLYQENEAAYDCKSCLFGKLSSALLNLTFLNYLNLSGNDFHGNPIPEFIGSLKNLRYLDLSQASFTRMVPSSLGNLSTCSTLISLITTSTLQ</sequence>
<dbReference type="Pfam" id="PF00560">
    <property type="entry name" value="LRR_1"/>
    <property type="match status" value="2"/>
</dbReference>
<evidence type="ECO:0000256" key="8">
    <source>
        <dbReference type="ARBA" id="ARBA00023170"/>
    </source>
</evidence>
<feature type="domain" description="Leucine-rich repeat-containing N-terminal plant-type" evidence="11">
    <location>
        <begin position="282"/>
        <end position="318"/>
    </location>
</feature>
<keyword evidence="4" id="KW-0732">Signal</keyword>
<keyword evidence="3" id="KW-0812">Transmembrane</keyword>
<evidence type="ECO:0000256" key="5">
    <source>
        <dbReference type="ARBA" id="ARBA00022737"/>
    </source>
</evidence>
<evidence type="ECO:0000256" key="10">
    <source>
        <dbReference type="SAM" id="MobiDB-lite"/>
    </source>
</evidence>
<keyword evidence="9" id="KW-0325">Glycoprotein</keyword>
<keyword evidence="5" id="KW-0677">Repeat</keyword>
<dbReference type="InterPro" id="IPR046956">
    <property type="entry name" value="RLP23-like"/>
</dbReference>
<evidence type="ECO:0000256" key="9">
    <source>
        <dbReference type="ARBA" id="ARBA00023180"/>
    </source>
</evidence>
<keyword evidence="2" id="KW-0433">Leucine-rich repeat</keyword>
<dbReference type="Pfam" id="PF08263">
    <property type="entry name" value="LRRNT_2"/>
    <property type="match status" value="1"/>
</dbReference>
<accession>A0AAE0ATN5</accession>
<evidence type="ECO:0000313" key="13">
    <source>
        <dbReference type="Proteomes" id="UP001281410"/>
    </source>
</evidence>
<comment type="caution">
    <text evidence="12">The sequence shown here is derived from an EMBL/GenBank/DDBJ whole genome shotgun (WGS) entry which is preliminary data.</text>
</comment>
<evidence type="ECO:0000256" key="3">
    <source>
        <dbReference type="ARBA" id="ARBA00022692"/>
    </source>
</evidence>
<name>A0AAE0ATN5_9ROSI</name>
<dbReference type="Proteomes" id="UP001281410">
    <property type="component" value="Unassembled WGS sequence"/>
</dbReference>